<dbReference type="GeneID" id="100834021"/>
<evidence type="ECO:0000313" key="3">
    <source>
        <dbReference type="EnsemblPlants" id="PNT68711"/>
    </source>
</evidence>
<feature type="compositionally biased region" description="Low complexity" evidence="1">
    <location>
        <begin position="102"/>
        <end position="113"/>
    </location>
</feature>
<dbReference type="InterPro" id="IPR042467">
    <property type="entry name" value="Peptidase_C65_otubain_sub2"/>
</dbReference>
<organism evidence="2">
    <name type="scientific">Brachypodium distachyon</name>
    <name type="common">Purple false brome</name>
    <name type="synonym">Trachynia distachya</name>
    <dbReference type="NCBI Taxonomy" id="15368"/>
    <lineage>
        <taxon>Eukaryota</taxon>
        <taxon>Viridiplantae</taxon>
        <taxon>Streptophyta</taxon>
        <taxon>Embryophyta</taxon>
        <taxon>Tracheophyta</taxon>
        <taxon>Spermatophyta</taxon>
        <taxon>Magnoliopsida</taxon>
        <taxon>Liliopsida</taxon>
        <taxon>Poales</taxon>
        <taxon>Poaceae</taxon>
        <taxon>BOP clade</taxon>
        <taxon>Pooideae</taxon>
        <taxon>Stipodae</taxon>
        <taxon>Brachypodieae</taxon>
        <taxon>Brachypodium</taxon>
    </lineage>
</organism>
<feature type="compositionally biased region" description="Low complexity" evidence="1">
    <location>
        <begin position="74"/>
        <end position="83"/>
    </location>
</feature>
<dbReference type="SUPFAM" id="SSF54001">
    <property type="entry name" value="Cysteine proteinases"/>
    <property type="match status" value="1"/>
</dbReference>
<reference evidence="2 3" key="1">
    <citation type="journal article" date="2010" name="Nature">
        <title>Genome sequencing and analysis of the model grass Brachypodium distachyon.</title>
        <authorList>
            <consortium name="International Brachypodium Initiative"/>
        </authorList>
    </citation>
    <scope>NUCLEOTIDE SEQUENCE [LARGE SCALE GENOMIC DNA]</scope>
    <source>
        <strain evidence="2 3">Bd21</strain>
    </source>
</reference>
<feature type="compositionally biased region" description="Polar residues" evidence="1">
    <location>
        <begin position="27"/>
        <end position="38"/>
    </location>
</feature>
<dbReference type="Gramene" id="PNT68711">
    <property type="protein sequence ID" value="PNT68711"/>
    <property type="gene ID" value="BRADI_3g44391v3"/>
</dbReference>
<evidence type="ECO:0000313" key="2">
    <source>
        <dbReference type="EMBL" id="PNT68711.1"/>
    </source>
</evidence>
<accession>A0A2K2D369</accession>
<feature type="region of interest" description="Disordered" evidence="1">
    <location>
        <begin position="1"/>
        <end position="139"/>
    </location>
</feature>
<dbReference type="OrthoDB" id="690505at2759"/>
<dbReference type="Gene3D" id="1.20.1300.20">
    <property type="entry name" value="Peptidase C65 Otubain, subdomain 2"/>
    <property type="match status" value="1"/>
</dbReference>
<dbReference type="Proteomes" id="UP000008810">
    <property type="component" value="Chromosome 3"/>
</dbReference>
<dbReference type="PANTHER" id="PTHR12931">
    <property type="entry name" value="UBIQUITIN THIOLESTERASE PROTEIN OTUB"/>
    <property type="match status" value="1"/>
</dbReference>
<dbReference type="EMBL" id="CM000882">
    <property type="protein sequence ID" value="PNT68711.1"/>
    <property type="molecule type" value="Genomic_DNA"/>
</dbReference>
<evidence type="ECO:0000256" key="1">
    <source>
        <dbReference type="SAM" id="MobiDB-lite"/>
    </source>
</evidence>
<feature type="compositionally biased region" description="Basic and acidic residues" evidence="1">
    <location>
        <begin position="1"/>
        <end position="14"/>
    </location>
</feature>
<name>A0A2K2D369_BRADI</name>
<dbReference type="ExpressionAtlas" id="A0A2K2D369">
    <property type="expression patterns" value="baseline and differential"/>
</dbReference>
<dbReference type="PANTHER" id="PTHR12931:SF17">
    <property type="entry name" value="OS02G0521500 PROTEIN"/>
    <property type="match status" value="1"/>
</dbReference>
<dbReference type="GO" id="GO:0043130">
    <property type="term" value="F:ubiquitin binding"/>
    <property type="evidence" value="ECO:0000318"/>
    <property type="project" value="GO_Central"/>
</dbReference>
<sequence length="443" mass="49822">MESGPGKEDRDARIKIPAHWHRPGQRDYSNAHASTGAQSAVPADGSPPPPRPASLVGPPKERVHEQAGGGSRGTKGSSSAAAGVHQRNKKVGGGIPSPALYPPSSVRRSPSNPLADDDAAYGPGAGLSSPAVGSDKGKGVAWRHPIVTETMTAPQEVRPPPDPFDCKLVFEELFQEQAKINRVSRRWAEQEETQKQVKPTDVKETLFRKLKNYFTRKKEEKPGQFIVRTQPKRGKLFWSQVKKIFDRGGRQSYEEHVCYQTIPIREVWNYYPRLHHRAMGLTPCRPSHMAVDQAVVPFNVTSLDAYSEFRRVLGDGECFYRSFIFSYLEQVLDWQDINEEDRLLAVVNRVATQHANLGWTSEFTRSQKAFQNLIKKVIRWKTQDTQGSFATTAAVNRNFSSSSTPMIQRKTFLFSSDYWQLSGYARTVRSMSRLYLGSEEITI</sequence>
<dbReference type="STRING" id="15368.A0A2K2D369"/>
<dbReference type="InterPro" id="IPR019400">
    <property type="entry name" value="Peptidase_C65_otubain"/>
</dbReference>
<protein>
    <recommendedName>
        <fullName evidence="5">OTU domain-containing protein</fullName>
    </recommendedName>
</protein>
<proteinExistence type="predicted"/>
<dbReference type="GO" id="GO:0004843">
    <property type="term" value="F:cysteine-type deubiquitinase activity"/>
    <property type="evidence" value="ECO:0000318"/>
    <property type="project" value="GO_Central"/>
</dbReference>
<evidence type="ECO:0000313" key="4">
    <source>
        <dbReference type="Proteomes" id="UP000008810"/>
    </source>
</evidence>
<reference evidence="2" key="2">
    <citation type="submission" date="2017-06" db="EMBL/GenBank/DDBJ databases">
        <title>WGS assembly of Brachypodium distachyon.</title>
        <authorList>
            <consortium name="The International Brachypodium Initiative"/>
            <person name="Lucas S."/>
            <person name="Harmon-Smith M."/>
            <person name="Lail K."/>
            <person name="Tice H."/>
            <person name="Grimwood J."/>
            <person name="Bruce D."/>
            <person name="Barry K."/>
            <person name="Shu S."/>
            <person name="Lindquist E."/>
            <person name="Wang M."/>
            <person name="Pitluck S."/>
            <person name="Vogel J.P."/>
            <person name="Garvin D.F."/>
            <person name="Mockler T.C."/>
            <person name="Schmutz J."/>
            <person name="Rokhsar D."/>
            <person name="Bevan M.W."/>
        </authorList>
    </citation>
    <scope>NUCLEOTIDE SEQUENCE</scope>
    <source>
        <strain evidence="2">Bd21</strain>
    </source>
</reference>
<dbReference type="InterPro" id="IPR038765">
    <property type="entry name" value="Papain-like_cys_pep_sf"/>
</dbReference>
<dbReference type="RefSeq" id="XP_024317628.1">
    <property type="nucleotide sequence ID" value="XM_024461860.1"/>
</dbReference>
<dbReference type="Pfam" id="PF10275">
    <property type="entry name" value="Peptidase_C65"/>
    <property type="match status" value="1"/>
</dbReference>
<dbReference type="AlphaFoldDB" id="A0A2K2D369"/>
<keyword evidence="4" id="KW-1185">Reference proteome</keyword>
<dbReference type="EnsemblPlants" id="PNT68711">
    <property type="protein sequence ID" value="PNT68711"/>
    <property type="gene ID" value="BRADI_3g44391v3"/>
</dbReference>
<reference evidence="3" key="3">
    <citation type="submission" date="2018-08" db="UniProtKB">
        <authorList>
            <consortium name="EnsemblPlants"/>
        </authorList>
    </citation>
    <scope>IDENTIFICATION</scope>
    <source>
        <strain evidence="3">cv. Bd21</strain>
    </source>
</reference>
<gene>
    <name evidence="3" type="primary">LOC100834021</name>
    <name evidence="2" type="ORF">BRADI_3g44391v3</name>
</gene>
<dbReference type="KEGG" id="bdi:100834021"/>
<evidence type="ECO:0008006" key="5">
    <source>
        <dbReference type="Google" id="ProtNLM"/>
    </source>
</evidence>